<evidence type="ECO:0000256" key="4">
    <source>
        <dbReference type="ARBA" id="ARBA00023002"/>
    </source>
</evidence>
<evidence type="ECO:0000259" key="7">
    <source>
        <dbReference type="PROSITE" id="PS51790"/>
    </source>
</evidence>
<proteinExistence type="inferred from homology"/>
<dbReference type="Proteomes" id="UP000782843">
    <property type="component" value="Unassembled WGS sequence"/>
</dbReference>
<evidence type="ECO:0000256" key="2">
    <source>
        <dbReference type="ARBA" id="ARBA00022723"/>
    </source>
</evidence>
<dbReference type="InterPro" id="IPR002579">
    <property type="entry name" value="Met_Sox_Rdtase_MsrB_dom"/>
</dbReference>
<feature type="binding site" evidence="6">
    <location>
        <position position="98"/>
    </location>
    <ligand>
        <name>Zn(2+)</name>
        <dbReference type="ChEBI" id="CHEBI:29105"/>
    </ligand>
</feature>
<dbReference type="GO" id="GO:0033743">
    <property type="term" value="F:peptide-methionine (R)-S-oxide reductase activity"/>
    <property type="evidence" value="ECO:0007669"/>
    <property type="project" value="UniProtKB-UniRule"/>
</dbReference>
<reference evidence="8" key="2">
    <citation type="journal article" date="2021" name="Microbiome">
        <title>Successional dynamics and alternative stable states in a saline activated sludge microbial community over 9 years.</title>
        <authorList>
            <person name="Wang Y."/>
            <person name="Ye J."/>
            <person name="Ju F."/>
            <person name="Liu L."/>
            <person name="Boyd J.A."/>
            <person name="Deng Y."/>
            <person name="Parks D.H."/>
            <person name="Jiang X."/>
            <person name="Yin X."/>
            <person name="Woodcroft B.J."/>
            <person name="Tyson G.W."/>
            <person name="Hugenholtz P."/>
            <person name="Polz M.F."/>
            <person name="Zhang T."/>
        </authorList>
    </citation>
    <scope>NUCLEOTIDE SEQUENCE</scope>
    <source>
        <strain evidence="8">HKST-UBA10</strain>
    </source>
</reference>
<dbReference type="GO" id="GO:0006979">
    <property type="term" value="P:response to oxidative stress"/>
    <property type="evidence" value="ECO:0007669"/>
    <property type="project" value="InterPro"/>
</dbReference>
<dbReference type="SUPFAM" id="SSF51316">
    <property type="entry name" value="Mss4-like"/>
    <property type="match status" value="1"/>
</dbReference>
<dbReference type="Pfam" id="PF01641">
    <property type="entry name" value="SelR"/>
    <property type="match status" value="1"/>
</dbReference>
<dbReference type="GO" id="GO:0008270">
    <property type="term" value="F:zinc ion binding"/>
    <property type="evidence" value="ECO:0007669"/>
    <property type="project" value="UniProtKB-UniRule"/>
</dbReference>
<dbReference type="GO" id="GO:0005737">
    <property type="term" value="C:cytoplasm"/>
    <property type="evidence" value="ECO:0007669"/>
    <property type="project" value="TreeGrafter"/>
</dbReference>
<evidence type="ECO:0000256" key="3">
    <source>
        <dbReference type="ARBA" id="ARBA00022833"/>
    </source>
</evidence>
<dbReference type="AlphaFoldDB" id="A0A955L360"/>
<evidence type="ECO:0000256" key="6">
    <source>
        <dbReference type="HAMAP-Rule" id="MF_01400"/>
    </source>
</evidence>
<comment type="caution">
    <text evidence="8">The sequence shown here is derived from an EMBL/GenBank/DDBJ whole genome shotgun (WGS) entry which is preliminary data.</text>
</comment>
<evidence type="ECO:0000256" key="1">
    <source>
        <dbReference type="ARBA" id="ARBA00007174"/>
    </source>
</evidence>
<dbReference type="NCBIfam" id="TIGR00357">
    <property type="entry name" value="peptide-methionine (R)-S-oxide reductase MsrB"/>
    <property type="match status" value="1"/>
</dbReference>
<organism evidence="8 9">
    <name type="scientific">Candidatus Dojkabacteria bacterium</name>
    <dbReference type="NCBI Taxonomy" id="2099670"/>
    <lineage>
        <taxon>Bacteria</taxon>
        <taxon>Candidatus Dojkabacteria</taxon>
    </lineage>
</organism>
<protein>
    <recommendedName>
        <fullName evidence="6">Peptide methionine sulfoxide reductase MsrB</fullName>
        <ecNumber evidence="6">1.8.4.12</ecNumber>
    </recommendedName>
    <alternativeName>
        <fullName evidence="6">Peptide-methionine (R)-S-oxide reductase</fullName>
    </alternativeName>
</protein>
<keyword evidence="3 6" id="KW-0862">Zinc</keyword>
<dbReference type="EC" id="1.8.4.12" evidence="6"/>
<comment type="similarity">
    <text evidence="1 6">Belongs to the MsrB Met sulfoxide reductase family.</text>
</comment>
<evidence type="ECO:0000256" key="5">
    <source>
        <dbReference type="ARBA" id="ARBA00048488"/>
    </source>
</evidence>
<dbReference type="PROSITE" id="PS51790">
    <property type="entry name" value="MSRB"/>
    <property type="match status" value="1"/>
</dbReference>
<name>A0A955L360_9BACT</name>
<feature type="binding site" evidence="6">
    <location>
        <position position="46"/>
    </location>
    <ligand>
        <name>Zn(2+)</name>
        <dbReference type="ChEBI" id="CHEBI:29105"/>
    </ligand>
</feature>
<dbReference type="FunFam" id="2.170.150.20:FF:000001">
    <property type="entry name" value="Peptide methionine sulfoxide reductase MsrB"/>
    <property type="match status" value="1"/>
</dbReference>
<accession>A0A955L360</accession>
<feature type="binding site" evidence="6">
    <location>
        <position position="49"/>
    </location>
    <ligand>
        <name>Zn(2+)</name>
        <dbReference type="ChEBI" id="CHEBI:29105"/>
    </ligand>
</feature>
<comment type="catalytic activity">
    <reaction evidence="5 6">
        <text>L-methionyl-[protein] + [thioredoxin]-disulfide + H2O = L-methionyl-(R)-S-oxide-[protein] + [thioredoxin]-dithiol</text>
        <dbReference type="Rhea" id="RHEA:24164"/>
        <dbReference type="Rhea" id="RHEA-COMP:10698"/>
        <dbReference type="Rhea" id="RHEA-COMP:10700"/>
        <dbReference type="Rhea" id="RHEA-COMP:12313"/>
        <dbReference type="Rhea" id="RHEA-COMP:12314"/>
        <dbReference type="ChEBI" id="CHEBI:15377"/>
        <dbReference type="ChEBI" id="CHEBI:16044"/>
        <dbReference type="ChEBI" id="CHEBI:29950"/>
        <dbReference type="ChEBI" id="CHEBI:45764"/>
        <dbReference type="ChEBI" id="CHEBI:50058"/>
        <dbReference type="EC" id="1.8.4.12"/>
    </reaction>
</comment>
<evidence type="ECO:0000313" key="9">
    <source>
        <dbReference type="Proteomes" id="UP000782843"/>
    </source>
</evidence>
<reference evidence="8" key="1">
    <citation type="submission" date="2020-04" db="EMBL/GenBank/DDBJ databases">
        <authorList>
            <person name="Zhang T."/>
        </authorList>
    </citation>
    <scope>NUCLEOTIDE SEQUENCE</scope>
    <source>
        <strain evidence="8">HKST-UBA10</strain>
    </source>
</reference>
<dbReference type="EMBL" id="JAGQLG010000042">
    <property type="protein sequence ID" value="MCA9382014.1"/>
    <property type="molecule type" value="Genomic_DNA"/>
</dbReference>
<feature type="active site" description="Nucleophile" evidence="6">
    <location>
        <position position="118"/>
    </location>
</feature>
<evidence type="ECO:0000313" key="8">
    <source>
        <dbReference type="EMBL" id="MCA9382014.1"/>
    </source>
</evidence>
<keyword evidence="4 6" id="KW-0560">Oxidoreductase</keyword>
<dbReference type="PANTHER" id="PTHR10173">
    <property type="entry name" value="METHIONINE SULFOXIDE REDUCTASE"/>
    <property type="match status" value="1"/>
</dbReference>
<dbReference type="GO" id="GO:0030091">
    <property type="term" value="P:protein repair"/>
    <property type="evidence" value="ECO:0007669"/>
    <property type="project" value="InterPro"/>
</dbReference>
<dbReference type="InterPro" id="IPR011057">
    <property type="entry name" value="Mss4-like_sf"/>
</dbReference>
<feature type="binding site" evidence="6">
    <location>
        <position position="95"/>
    </location>
    <ligand>
        <name>Zn(2+)</name>
        <dbReference type="ChEBI" id="CHEBI:29105"/>
    </ligand>
</feature>
<dbReference type="InterPro" id="IPR028427">
    <property type="entry name" value="Met_Sox_Rdtase_MsrB"/>
</dbReference>
<dbReference type="HAMAP" id="MF_01400">
    <property type="entry name" value="MsrB"/>
    <property type="match status" value="1"/>
</dbReference>
<feature type="domain" description="MsrB" evidence="7">
    <location>
        <begin position="7"/>
        <end position="129"/>
    </location>
</feature>
<dbReference type="PANTHER" id="PTHR10173:SF52">
    <property type="entry name" value="METHIONINE-R-SULFOXIDE REDUCTASE B1"/>
    <property type="match status" value="1"/>
</dbReference>
<comment type="cofactor">
    <cofactor evidence="6">
        <name>Zn(2+)</name>
        <dbReference type="ChEBI" id="CHEBI:29105"/>
    </cofactor>
    <text evidence="6">Binds 1 zinc ion per subunit. The zinc ion is important for the structural integrity of the protein.</text>
</comment>
<dbReference type="Gene3D" id="2.170.150.20">
    <property type="entry name" value="Peptide methionine sulfoxide reductase"/>
    <property type="match status" value="1"/>
</dbReference>
<sequence>MNTNQSDEFWKSKLTPEQYRIMRENGTEPAFSGEYYDNHEEGIYKCTACDELLFRSDEKFDSGSGWPSFFDAVDKNKIKLVNDNSHGMSRTEVRCANCDSHLGHLFNDGPNPTGQRYCINSASLDFDKNQS</sequence>
<gene>
    <name evidence="6 8" type="primary">msrB</name>
    <name evidence="8" type="ORF">KC660_01245</name>
</gene>
<keyword evidence="2 6" id="KW-0479">Metal-binding</keyword>